<reference evidence="3 4" key="1">
    <citation type="submission" date="2021-07" db="EMBL/GenBank/DDBJ databases">
        <title>Mesonia aestuariivivens sp. nov., isolated from a tidal flat.</title>
        <authorList>
            <person name="Kim Y.-O."/>
            <person name="Yoon J.-H."/>
        </authorList>
    </citation>
    <scope>NUCLEOTIDE SEQUENCE [LARGE SCALE GENOMIC DNA]</scope>
    <source>
        <strain evidence="3 4">JHPTF-M18</strain>
    </source>
</reference>
<accession>A0ABS6W5Q0</accession>
<evidence type="ECO:0000313" key="3">
    <source>
        <dbReference type="EMBL" id="MBW2962444.1"/>
    </source>
</evidence>
<name>A0ABS6W5Q0_9FLAO</name>
<gene>
    <name evidence="3" type="ORF">KW502_11605</name>
</gene>
<sequence>MKQLIKHLLDPKLSLLYALAYTLFIFVFSLINLKDVPTPKFDNSDKVMHLVAYFGIMILWSLYYFSKKDWKKVQMKSLTIICLLIIAFGIFIEVLQGTLTNYRSMDSLDVLANSIGVFSGFLLILSMRKRLEKVKSIL</sequence>
<keyword evidence="1" id="KW-0812">Transmembrane</keyword>
<dbReference type="PANTHER" id="PTHR28008">
    <property type="entry name" value="DOMAIN PROTEIN, PUTATIVE (AFU_ORTHOLOGUE AFUA_3G10980)-RELATED"/>
    <property type="match status" value="1"/>
</dbReference>
<protein>
    <submittedName>
        <fullName evidence="3">VanZ family protein</fullName>
    </submittedName>
</protein>
<feature type="transmembrane region" description="Helical" evidence="1">
    <location>
        <begin position="47"/>
        <end position="65"/>
    </location>
</feature>
<dbReference type="RefSeq" id="WP_219040724.1">
    <property type="nucleotide sequence ID" value="NZ_JAHWDF010000012.1"/>
</dbReference>
<dbReference type="PANTHER" id="PTHR28008:SF1">
    <property type="entry name" value="DOMAIN PROTEIN, PUTATIVE (AFU_ORTHOLOGUE AFUA_3G10980)-RELATED"/>
    <property type="match status" value="1"/>
</dbReference>
<dbReference type="NCBIfam" id="NF037970">
    <property type="entry name" value="vanZ_1"/>
    <property type="match status" value="1"/>
</dbReference>
<feature type="transmembrane region" description="Helical" evidence="1">
    <location>
        <begin position="77"/>
        <end position="98"/>
    </location>
</feature>
<feature type="transmembrane region" description="Helical" evidence="1">
    <location>
        <begin position="110"/>
        <end position="127"/>
    </location>
</feature>
<evidence type="ECO:0000259" key="2">
    <source>
        <dbReference type="Pfam" id="PF04892"/>
    </source>
</evidence>
<feature type="transmembrane region" description="Helical" evidence="1">
    <location>
        <begin position="12"/>
        <end position="31"/>
    </location>
</feature>
<keyword evidence="1" id="KW-0472">Membrane</keyword>
<dbReference type="Pfam" id="PF04892">
    <property type="entry name" value="VanZ"/>
    <property type="match status" value="1"/>
</dbReference>
<organism evidence="3 4">
    <name type="scientific">Mesonia aestuariivivens</name>
    <dbReference type="NCBI Taxonomy" id="2796128"/>
    <lineage>
        <taxon>Bacteria</taxon>
        <taxon>Pseudomonadati</taxon>
        <taxon>Bacteroidota</taxon>
        <taxon>Flavobacteriia</taxon>
        <taxon>Flavobacteriales</taxon>
        <taxon>Flavobacteriaceae</taxon>
        <taxon>Mesonia</taxon>
    </lineage>
</organism>
<dbReference type="InterPro" id="IPR006976">
    <property type="entry name" value="VanZ-like"/>
</dbReference>
<comment type="caution">
    <text evidence="3">The sequence shown here is derived from an EMBL/GenBank/DDBJ whole genome shotgun (WGS) entry which is preliminary data.</text>
</comment>
<evidence type="ECO:0000256" key="1">
    <source>
        <dbReference type="SAM" id="Phobius"/>
    </source>
</evidence>
<keyword evidence="1" id="KW-1133">Transmembrane helix</keyword>
<keyword evidence="4" id="KW-1185">Reference proteome</keyword>
<dbReference type="EMBL" id="JAHWDF010000012">
    <property type="protein sequence ID" value="MBW2962444.1"/>
    <property type="molecule type" value="Genomic_DNA"/>
</dbReference>
<feature type="domain" description="VanZ-like" evidence="2">
    <location>
        <begin position="44"/>
        <end position="125"/>
    </location>
</feature>
<evidence type="ECO:0000313" key="4">
    <source>
        <dbReference type="Proteomes" id="UP000719267"/>
    </source>
</evidence>
<dbReference type="Proteomes" id="UP000719267">
    <property type="component" value="Unassembled WGS sequence"/>
</dbReference>
<proteinExistence type="predicted"/>